<dbReference type="InterPro" id="IPR036969">
    <property type="entry name" value="Citrate_synthase_sf"/>
</dbReference>
<dbReference type="OrthoDB" id="5405293at2"/>
<keyword evidence="2" id="KW-1185">Reference proteome</keyword>
<evidence type="ECO:0000313" key="1">
    <source>
        <dbReference type="EMBL" id="PTQ88856.1"/>
    </source>
</evidence>
<accession>A0A2T5IY05</accession>
<dbReference type="Proteomes" id="UP000244223">
    <property type="component" value="Unassembled WGS sequence"/>
</dbReference>
<dbReference type="AlphaFoldDB" id="A0A2T5IY05"/>
<dbReference type="EMBL" id="QAON01000010">
    <property type="protein sequence ID" value="PTQ88856.1"/>
    <property type="molecule type" value="Genomic_DNA"/>
</dbReference>
<dbReference type="RefSeq" id="WP_107866020.1">
    <property type="nucleotide sequence ID" value="NZ_QAON01000010.1"/>
</dbReference>
<sequence length="266" mass="29540">MSLMELLAAENHLDTTMGKAFLSERVVVRGQDLHRDLGHLDWFAYHIYGITGRIYTGNQLAMLSYLWASTSYPDPSIWPNNTAALAGSVRTTACLALNAGLVGCEANLFGVKPLKKVHDFLLRCQQKQQQGHVLADIIEAEIAQQGLIYGYGRPLASIDERVPHTLQKATELGLADGNYLKLALAIENYLIHSRQIRMNIAALDGAIGADLGFSNDEFHLFMNLIVYAGLAPCYMDAVKKTVGTFFPIRCRSIVNQDVSKRQWKKT</sequence>
<reference evidence="1 2" key="1">
    <citation type="submission" date="2018-04" db="EMBL/GenBank/DDBJ databases">
        <title>Genomic Encyclopedia of Archaeal and Bacterial Type Strains, Phase II (KMG-II): from individual species to whole genera.</title>
        <authorList>
            <person name="Goeker M."/>
        </authorList>
    </citation>
    <scope>NUCLEOTIDE SEQUENCE [LARGE SCALE GENOMIC DNA]</scope>
    <source>
        <strain evidence="1 2">DSM 5822</strain>
    </source>
</reference>
<gene>
    <name evidence="1" type="ORF">C8N29_1104</name>
</gene>
<organism evidence="1 2">
    <name type="scientific">Agitococcus lubricus</name>
    <dbReference type="NCBI Taxonomy" id="1077255"/>
    <lineage>
        <taxon>Bacteria</taxon>
        <taxon>Pseudomonadati</taxon>
        <taxon>Pseudomonadota</taxon>
        <taxon>Gammaproteobacteria</taxon>
        <taxon>Moraxellales</taxon>
        <taxon>Moraxellaceae</taxon>
        <taxon>Agitococcus</taxon>
    </lineage>
</organism>
<name>A0A2T5IY05_9GAMM</name>
<protein>
    <submittedName>
        <fullName evidence="1">Uncharacterized protein</fullName>
    </submittedName>
</protein>
<evidence type="ECO:0000313" key="2">
    <source>
        <dbReference type="Proteomes" id="UP000244223"/>
    </source>
</evidence>
<proteinExistence type="predicted"/>
<comment type="caution">
    <text evidence="1">The sequence shown here is derived from an EMBL/GenBank/DDBJ whole genome shotgun (WGS) entry which is preliminary data.</text>
</comment>
<dbReference type="SUPFAM" id="SSF48256">
    <property type="entry name" value="Citrate synthase"/>
    <property type="match status" value="1"/>
</dbReference>
<dbReference type="GO" id="GO:0046912">
    <property type="term" value="F:acyltransferase activity, acyl groups converted into alkyl on transfer"/>
    <property type="evidence" value="ECO:0007669"/>
    <property type="project" value="InterPro"/>
</dbReference>